<feature type="domain" description="SANT" evidence="8">
    <location>
        <begin position="576"/>
        <end position="624"/>
    </location>
</feature>
<reference evidence="11 12" key="1">
    <citation type="journal article" date="2014" name="PLoS ONE">
        <title>Global Analysis of Gene Expression Profiles in Physic Nut (Jatropha curcas L.) Seedlings Exposed to Salt Stress.</title>
        <authorList>
            <person name="Zhang L."/>
            <person name="Zhang C."/>
            <person name="Wu P."/>
            <person name="Chen Y."/>
            <person name="Li M."/>
            <person name="Jiang H."/>
            <person name="Wu G."/>
        </authorList>
    </citation>
    <scope>NUCLEOTIDE SEQUENCE [LARGE SCALE GENOMIC DNA]</scope>
    <source>
        <strain evidence="12">cv. GZQX0401</strain>
        <tissue evidence="11">Young leaves</tissue>
    </source>
</reference>
<dbReference type="InterPro" id="IPR009057">
    <property type="entry name" value="Homeodomain-like_sf"/>
</dbReference>
<dbReference type="GO" id="GO:0042795">
    <property type="term" value="P:snRNA transcription by RNA polymerase II"/>
    <property type="evidence" value="ECO:0007669"/>
    <property type="project" value="TreeGrafter"/>
</dbReference>
<evidence type="ECO:0000256" key="6">
    <source>
        <dbReference type="SAM" id="MobiDB-lite"/>
    </source>
</evidence>
<feature type="region of interest" description="Disordered" evidence="6">
    <location>
        <begin position="771"/>
        <end position="820"/>
    </location>
</feature>
<feature type="region of interest" description="Disordered" evidence="6">
    <location>
        <begin position="883"/>
        <end position="905"/>
    </location>
</feature>
<name>A0A067L078_JATCU</name>
<dbReference type="InterPro" id="IPR051575">
    <property type="entry name" value="Myb-like_DNA-bd"/>
</dbReference>
<dbReference type="GO" id="GO:0001006">
    <property type="term" value="F:RNA polymerase III type 3 promoter sequence-specific DNA binding"/>
    <property type="evidence" value="ECO:0007669"/>
    <property type="project" value="TreeGrafter"/>
</dbReference>
<feature type="compositionally biased region" description="Basic residues" evidence="6">
    <location>
        <begin position="970"/>
        <end position="981"/>
    </location>
</feature>
<dbReference type="PROSITE" id="PS51294">
    <property type="entry name" value="HTH_MYB"/>
    <property type="match status" value="3"/>
</dbReference>
<dbReference type="EMBL" id="KK914373">
    <property type="protein sequence ID" value="KDP37900.1"/>
    <property type="molecule type" value="Genomic_DNA"/>
</dbReference>
<proteinExistence type="predicted"/>
<keyword evidence="4" id="KW-0804">Transcription</keyword>
<evidence type="ECO:0000256" key="5">
    <source>
        <dbReference type="ARBA" id="ARBA00023242"/>
    </source>
</evidence>
<dbReference type="PANTHER" id="PTHR46621:SF1">
    <property type="entry name" value="SNRNA-ACTIVATING PROTEIN COMPLEX SUBUNIT 4"/>
    <property type="match status" value="1"/>
</dbReference>
<keyword evidence="2" id="KW-0805">Transcription regulation</keyword>
<dbReference type="InterPro" id="IPR001005">
    <property type="entry name" value="SANT/Myb"/>
</dbReference>
<dbReference type="Pfam" id="PF00249">
    <property type="entry name" value="Myb_DNA-binding"/>
    <property type="match status" value="4"/>
</dbReference>
<dbReference type="OrthoDB" id="2143914at2759"/>
<evidence type="ECO:0000313" key="10">
    <source>
        <dbReference type="EMBL" id="AIT52214.1"/>
    </source>
</evidence>
<evidence type="ECO:0000256" key="4">
    <source>
        <dbReference type="ARBA" id="ARBA00023163"/>
    </source>
</evidence>
<feature type="domain" description="HTH myb-type" evidence="9">
    <location>
        <begin position="527"/>
        <end position="572"/>
    </location>
</feature>
<dbReference type="GO" id="GO:0000978">
    <property type="term" value="F:RNA polymerase II cis-regulatory region sequence-specific DNA binding"/>
    <property type="evidence" value="ECO:0007669"/>
    <property type="project" value="TreeGrafter"/>
</dbReference>
<feature type="compositionally biased region" description="Basic residues" evidence="6">
    <location>
        <begin position="782"/>
        <end position="795"/>
    </location>
</feature>
<feature type="region of interest" description="Disordered" evidence="6">
    <location>
        <begin position="967"/>
        <end position="986"/>
    </location>
</feature>
<evidence type="ECO:0000259" key="7">
    <source>
        <dbReference type="PROSITE" id="PS50090"/>
    </source>
</evidence>
<protein>
    <submittedName>
        <fullName evidence="10">MYB family protein</fullName>
    </submittedName>
</protein>
<dbReference type="Proteomes" id="UP000027138">
    <property type="component" value="Unassembled WGS sequence"/>
</dbReference>
<keyword evidence="5" id="KW-0539">Nucleus</keyword>
<evidence type="ECO:0000313" key="11">
    <source>
        <dbReference type="EMBL" id="KDP37900.1"/>
    </source>
</evidence>
<dbReference type="AlphaFoldDB" id="A0A067L078"/>
<dbReference type="PANTHER" id="PTHR46621">
    <property type="entry name" value="SNRNA-ACTIVATING PROTEIN COMPLEX SUBUNIT 4"/>
    <property type="match status" value="1"/>
</dbReference>
<sequence>MSVLMQNDDDEEEISSGNEDDGFHEDMEALRRACSLAGTNINDLDVDTGGNNSHSTSAVSADGNYSGCEDDDFELFRNVQNRFSVQSDSLEPISLMPVCAIPPDLDNDEDDFETLCAVRSRFSAYDNSNILRRGEENLLEKRGSIEASSILVSEIDTSNDSLIGRRDCEVLVNTEEGVNTANLLSEIHLSGSAEQDTCKPSWVLKDSSSFPKSAQVFVDAIKRNRCYQKFLRSKLAQIEARIEENKKLKERVKILRDFQASCRKITGRALAQGKDPRIQLITARRDKINEQKFSAMHNGPAENSHAANYRAALATFPLTLNRKKWTEVEKENLRKGIRQQFQEMVLQFSVDQFSCSEGSSSNANNLDAILASIGEMEITPESIREFLPKVDWDRLASLYVVGRTGAECEAQWLNCEDPLINNNEWTVIEDKKLLFIVQEKGMTNWFDIAVSLGTNRTPFQCLERFQRSLNARILKREWTKEEDAQLRVAVEIYGENDWQSVASTLAGRTGPQCSNRWRKSLRPNKMGRWTLNESKRLEVAVMLFGPKNWKNIARFVPGRADVQCRERWSNCIDPSLNMDKWTEEEDIRLKTAIEEHGYCWAKVARHLPSRTDSQCRRRWKALFPDEVPLLQAARRTQKAATISNFVDREAERPALGPHDFLPLPIIESISKPENIDQSKKRKRKTREGTVSRKDKTTPPRHISKRRRSKRSEEGITTSSVEQPGGTKNTEVEKSGGTGTVVTKRRMKCCSEKNITEPAKDGLPSNFVSTPLVVTGGTGTDARKKKKLPESHRKRNKLIDTNNQSHLTSQPENSKLGTTNFDGFQTFEGTRAASCKEKRADEHSGTNICTTTNFSEECDMLSGAVMDVPVLAANHLDSNLLVTSNDEQDDAAGKPDARSKKFTKQPQERKIFIESADSVNRLILPPGSSELRVNSSKNVEKSYLDGIYSSKTSTVPSREGQSVVLVPRQQNGHKKSKPKSKSCSKQVFGKNDEDDITLASFLKNKLKKRKLQVVKNADQTVLVTERIDQRDGAKKMSPLMRDIEVQTVNNNGLPENILSRENTDAKQCSNGRISETLPSCQNKETGEVDMVGAVEYVGTNIGVQKDNGEHANSFPPGFEKPIYKIH</sequence>
<feature type="domain" description="Myb-like" evidence="7">
    <location>
        <begin position="417"/>
        <end position="469"/>
    </location>
</feature>
<dbReference type="SUPFAM" id="SSF46689">
    <property type="entry name" value="Homeodomain-like"/>
    <property type="match status" value="3"/>
</dbReference>
<evidence type="ECO:0000256" key="3">
    <source>
        <dbReference type="ARBA" id="ARBA00023125"/>
    </source>
</evidence>
<comment type="subcellular location">
    <subcellularLocation>
        <location evidence="1">Nucleus</location>
    </subcellularLocation>
</comment>
<gene>
    <name evidence="11" type="ORF">JCGZ_05339</name>
</gene>
<feature type="domain" description="Myb-like" evidence="7">
    <location>
        <begin position="470"/>
        <end position="521"/>
    </location>
</feature>
<feature type="compositionally biased region" description="Acidic residues" evidence="6">
    <location>
        <begin position="7"/>
        <end position="23"/>
    </location>
</feature>
<feature type="region of interest" description="Disordered" evidence="6">
    <location>
        <begin position="671"/>
        <end position="743"/>
    </location>
</feature>
<reference evidence="10" key="2">
    <citation type="submission" date="2014-06" db="EMBL/GenBank/DDBJ databases">
        <title>Genome-wide analysis of the MYB gene family in physic nut (Jatropha curcas L.).</title>
        <authorList>
            <person name="Zhou C."/>
            <person name="Wu P."/>
            <person name="Chen Y."/>
            <person name="Li M."/>
            <person name="Jiang H."/>
            <person name="Wu G."/>
        </authorList>
    </citation>
    <scope>NUCLEOTIDE SEQUENCE</scope>
</reference>
<feature type="compositionally biased region" description="Polar residues" evidence="6">
    <location>
        <begin position="798"/>
        <end position="820"/>
    </location>
</feature>
<feature type="domain" description="Myb-like" evidence="7">
    <location>
        <begin position="525"/>
        <end position="572"/>
    </location>
</feature>
<dbReference type="CDD" id="cd00167">
    <property type="entry name" value="SANT"/>
    <property type="match status" value="3"/>
</dbReference>
<dbReference type="Gene3D" id="1.10.10.60">
    <property type="entry name" value="Homeodomain-like"/>
    <property type="match status" value="4"/>
</dbReference>
<feature type="domain" description="HTH myb-type" evidence="9">
    <location>
        <begin position="470"/>
        <end position="525"/>
    </location>
</feature>
<evidence type="ECO:0000259" key="8">
    <source>
        <dbReference type="PROSITE" id="PS51293"/>
    </source>
</evidence>
<dbReference type="InterPro" id="IPR017884">
    <property type="entry name" value="SANT_dom"/>
</dbReference>
<feature type="domain" description="Myb-like" evidence="7">
    <location>
        <begin position="573"/>
        <end position="623"/>
    </location>
</feature>
<dbReference type="GO" id="GO:0019185">
    <property type="term" value="C:snRNA-activating protein complex"/>
    <property type="evidence" value="ECO:0007669"/>
    <property type="project" value="TreeGrafter"/>
</dbReference>
<evidence type="ECO:0000256" key="2">
    <source>
        <dbReference type="ARBA" id="ARBA00023015"/>
    </source>
</evidence>
<accession>A0A067L078</accession>
<evidence type="ECO:0000256" key="1">
    <source>
        <dbReference type="ARBA" id="ARBA00004123"/>
    </source>
</evidence>
<dbReference type="PROSITE" id="PS51293">
    <property type="entry name" value="SANT"/>
    <property type="match status" value="1"/>
</dbReference>
<dbReference type="PROSITE" id="PS50090">
    <property type="entry name" value="MYB_LIKE"/>
    <property type="match status" value="4"/>
</dbReference>
<feature type="region of interest" description="Disordered" evidence="6">
    <location>
        <begin position="1"/>
        <end position="23"/>
    </location>
</feature>
<organism evidence="11 12">
    <name type="scientific">Jatropha curcas</name>
    <name type="common">Barbados nut</name>
    <dbReference type="NCBI Taxonomy" id="180498"/>
    <lineage>
        <taxon>Eukaryota</taxon>
        <taxon>Viridiplantae</taxon>
        <taxon>Streptophyta</taxon>
        <taxon>Embryophyta</taxon>
        <taxon>Tracheophyta</taxon>
        <taxon>Spermatophyta</taxon>
        <taxon>Magnoliopsida</taxon>
        <taxon>eudicotyledons</taxon>
        <taxon>Gunneridae</taxon>
        <taxon>Pentapetalae</taxon>
        <taxon>rosids</taxon>
        <taxon>fabids</taxon>
        <taxon>Malpighiales</taxon>
        <taxon>Euphorbiaceae</taxon>
        <taxon>Crotonoideae</taxon>
        <taxon>Jatropheae</taxon>
        <taxon>Jatropha</taxon>
    </lineage>
</organism>
<dbReference type="KEGG" id="jcu:105634317"/>
<dbReference type="InterPro" id="IPR017930">
    <property type="entry name" value="Myb_dom"/>
</dbReference>
<evidence type="ECO:0000313" key="12">
    <source>
        <dbReference type="Proteomes" id="UP000027138"/>
    </source>
</evidence>
<evidence type="ECO:0000259" key="9">
    <source>
        <dbReference type="PROSITE" id="PS51294"/>
    </source>
</evidence>
<feature type="compositionally biased region" description="Polar residues" evidence="6">
    <location>
        <begin position="714"/>
        <end position="728"/>
    </location>
</feature>
<keyword evidence="3" id="KW-0238">DNA-binding</keyword>
<keyword evidence="12" id="KW-1185">Reference proteome</keyword>
<dbReference type="GO" id="GO:0042796">
    <property type="term" value="P:snRNA transcription by RNA polymerase III"/>
    <property type="evidence" value="ECO:0007669"/>
    <property type="project" value="TreeGrafter"/>
</dbReference>
<dbReference type="EMBL" id="KM034634">
    <property type="protein sequence ID" value="AIT52214.1"/>
    <property type="molecule type" value="Genomic_DNA"/>
</dbReference>
<dbReference type="GO" id="GO:0005634">
    <property type="term" value="C:nucleus"/>
    <property type="evidence" value="ECO:0007669"/>
    <property type="project" value="UniProtKB-SubCell"/>
</dbReference>
<feature type="domain" description="HTH myb-type" evidence="9">
    <location>
        <begin position="573"/>
        <end position="627"/>
    </location>
</feature>
<dbReference type="SMART" id="SM00717">
    <property type="entry name" value="SANT"/>
    <property type="match status" value="5"/>
</dbReference>
<feature type="compositionally biased region" description="Basic and acidic residues" evidence="6">
    <location>
        <begin position="686"/>
        <end position="697"/>
    </location>
</feature>